<dbReference type="Gene3D" id="3.40.710.10">
    <property type="entry name" value="DD-peptidase/beta-lactamase superfamily"/>
    <property type="match status" value="1"/>
</dbReference>
<evidence type="ECO:0000256" key="8">
    <source>
        <dbReference type="ARBA" id="ARBA00022801"/>
    </source>
</evidence>
<evidence type="ECO:0000256" key="5">
    <source>
        <dbReference type="ARBA" id="ARBA00022645"/>
    </source>
</evidence>
<evidence type="ECO:0000256" key="14">
    <source>
        <dbReference type="ARBA" id="ARBA00023306"/>
    </source>
</evidence>
<dbReference type="GO" id="GO:0009252">
    <property type="term" value="P:peptidoglycan biosynthetic process"/>
    <property type="evidence" value="ECO:0007669"/>
    <property type="project" value="UniProtKB-UniRule"/>
</dbReference>
<dbReference type="InterPro" id="IPR050515">
    <property type="entry name" value="Beta-lactam/transpept"/>
</dbReference>
<evidence type="ECO:0000256" key="16">
    <source>
        <dbReference type="HAMAP-Rule" id="MF_02080"/>
    </source>
</evidence>
<dbReference type="GO" id="GO:0043093">
    <property type="term" value="P:FtsZ-dependent cytokinesis"/>
    <property type="evidence" value="ECO:0007669"/>
    <property type="project" value="UniProtKB-UniRule"/>
</dbReference>
<evidence type="ECO:0000256" key="12">
    <source>
        <dbReference type="ARBA" id="ARBA00023136"/>
    </source>
</evidence>
<dbReference type="Pfam" id="PF00905">
    <property type="entry name" value="Transpeptidase"/>
    <property type="match status" value="1"/>
</dbReference>
<dbReference type="InterPro" id="IPR001460">
    <property type="entry name" value="PCN-bd_Tpept"/>
</dbReference>
<keyword evidence="7 16" id="KW-0812">Transmembrane</keyword>
<comment type="subcellular location">
    <subcellularLocation>
        <location evidence="16">Cell inner membrane</location>
        <topology evidence="16">Single-pass membrane protein</topology>
    </subcellularLocation>
    <subcellularLocation>
        <location evidence="1">Membrane</location>
    </subcellularLocation>
</comment>
<evidence type="ECO:0000256" key="15">
    <source>
        <dbReference type="ARBA" id="ARBA00023316"/>
    </source>
</evidence>
<keyword evidence="9 16" id="KW-0133">Cell shape</keyword>
<keyword evidence="11 16" id="KW-1133">Transmembrane helix</keyword>
<dbReference type="UniPathway" id="UPA00219"/>
<dbReference type="GO" id="GO:0005886">
    <property type="term" value="C:plasma membrane"/>
    <property type="evidence" value="ECO:0007669"/>
    <property type="project" value="UniProtKB-SubCell"/>
</dbReference>
<dbReference type="GO" id="GO:0008955">
    <property type="term" value="F:peptidoglycan glycosyltransferase activity"/>
    <property type="evidence" value="ECO:0007669"/>
    <property type="project" value="InterPro"/>
</dbReference>
<evidence type="ECO:0000256" key="2">
    <source>
        <dbReference type="ARBA" id="ARBA00022475"/>
    </source>
</evidence>
<comment type="catalytic activity">
    <reaction evidence="16">
        <text>Preferential cleavage: (Ac)2-L-Lys-D-Ala-|-D-Ala. Also transpeptidation of peptidyl-alanyl moieties that are N-acyl substituents of D-alanine.</text>
        <dbReference type="EC" id="3.4.16.4"/>
    </reaction>
</comment>
<proteinExistence type="inferred from homology"/>
<dbReference type="InterPro" id="IPR036138">
    <property type="entry name" value="PBP_dimer_sf"/>
</dbReference>
<evidence type="ECO:0000256" key="11">
    <source>
        <dbReference type="ARBA" id="ARBA00022989"/>
    </source>
</evidence>
<gene>
    <name evidence="16" type="primary">ftsI</name>
    <name evidence="19" type="ORF">C8D85_0042</name>
</gene>
<dbReference type="HAMAP" id="MF_02080">
    <property type="entry name" value="FtsI_transpept"/>
    <property type="match status" value="1"/>
</dbReference>
<dbReference type="GO" id="GO:0000917">
    <property type="term" value="P:division septum assembly"/>
    <property type="evidence" value="ECO:0007669"/>
    <property type="project" value="UniProtKB-KW"/>
</dbReference>
<protein>
    <recommendedName>
        <fullName evidence="16">Peptidoglycan D,D-transpeptidase FtsI</fullName>
        <ecNumber evidence="16">3.4.16.4</ecNumber>
    </recommendedName>
    <alternativeName>
        <fullName evidence="16">Penicillin-binding protein 3</fullName>
        <shortName evidence="16">PBP-3</shortName>
    </alternativeName>
</protein>
<dbReference type="Gene3D" id="1.10.150.770">
    <property type="match status" value="1"/>
</dbReference>
<dbReference type="GO" id="GO:0006508">
    <property type="term" value="P:proteolysis"/>
    <property type="evidence" value="ECO:0007669"/>
    <property type="project" value="UniProtKB-KW"/>
</dbReference>
<evidence type="ECO:0000256" key="7">
    <source>
        <dbReference type="ARBA" id="ARBA00022692"/>
    </source>
</evidence>
<keyword evidence="10 16" id="KW-0573">Peptidoglycan synthesis</keyword>
<dbReference type="PANTHER" id="PTHR30627">
    <property type="entry name" value="PEPTIDOGLYCAN D,D-TRANSPEPTIDASE"/>
    <property type="match status" value="1"/>
</dbReference>
<name>A0A4R6XC12_9GAMM</name>
<accession>A0A4R6XC12</accession>
<dbReference type="Pfam" id="PF03717">
    <property type="entry name" value="PBP_dimer"/>
    <property type="match status" value="1"/>
</dbReference>
<keyword evidence="12 16" id="KW-0472">Membrane</keyword>
<keyword evidence="4 16" id="KW-0132">Cell division</keyword>
<keyword evidence="14 16" id="KW-0131">Cell cycle</keyword>
<feature type="transmembrane region" description="Helical" evidence="16">
    <location>
        <begin position="16"/>
        <end position="35"/>
    </location>
</feature>
<dbReference type="PANTHER" id="PTHR30627:SF1">
    <property type="entry name" value="PEPTIDOGLYCAN D,D-TRANSPEPTIDASE FTSI"/>
    <property type="match status" value="1"/>
</dbReference>
<dbReference type="OrthoDB" id="9789078at2"/>
<comment type="caution">
    <text evidence="19">The sequence shown here is derived from an EMBL/GenBank/DDBJ whole genome shotgun (WGS) entry which is preliminary data.</text>
</comment>
<comment type="function">
    <text evidence="16">Catalyzes cross-linking of the peptidoglycan cell wall at the division septum.</text>
</comment>
<dbReference type="SUPFAM" id="SSF56601">
    <property type="entry name" value="beta-lactamase/transpeptidase-like"/>
    <property type="match status" value="1"/>
</dbReference>
<evidence type="ECO:0000256" key="4">
    <source>
        <dbReference type="ARBA" id="ARBA00022618"/>
    </source>
</evidence>
<dbReference type="InterPro" id="IPR012338">
    <property type="entry name" value="Beta-lactam/transpept-like"/>
</dbReference>
<evidence type="ECO:0000256" key="6">
    <source>
        <dbReference type="ARBA" id="ARBA00022670"/>
    </source>
</evidence>
<dbReference type="GO" id="GO:0009002">
    <property type="term" value="F:serine-type D-Ala-D-Ala carboxypeptidase activity"/>
    <property type="evidence" value="ECO:0007669"/>
    <property type="project" value="UniProtKB-UniRule"/>
</dbReference>
<evidence type="ECO:0000313" key="19">
    <source>
        <dbReference type="EMBL" id="TDR14707.1"/>
    </source>
</evidence>
<keyword evidence="2 16" id="KW-1003">Cell membrane</keyword>
<evidence type="ECO:0000259" key="17">
    <source>
        <dbReference type="Pfam" id="PF00905"/>
    </source>
</evidence>
<keyword evidence="6 16" id="KW-0645">Protease</keyword>
<dbReference type="Gene3D" id="3.30.450.330">
    <property type="match status" value="1"/>
</dbReference>
<dbReference type="AlphaFoldDB" id="A0A4R6XC12"/>
<keyword evidence="5 16" id="KW-0121">Carboxypeptidase</keyword>
<feature type="domain" description="Penicillin-binding protein transpeptidase" evidence="17">
    <location>
        <begin position="265"/>
        <end position="560"/>
    </location>
</feature>
<evidence type="ECO:0000259" key="18">
    <source>
        <dbReference type="Pfam" id="PF03717"/>
    </source>
</evidence>
<keyword evidence="13 16" id="KW-0717">Septation</keyword>
<sequence length="595" mass="65588">MNADDKQYSPSKIRLYVVYAIAFALFSVAAGRLFYLTVLDKEFLQNQGEMRAVRTESIPATRGMILDRNGEPLAVSTPTWTVIANPRDLWGLAEDPENLSKPASERKTPEKEIARLAEAMGVGSALLKERFEINRNKGFMYLKRQVPPHEAEAILDAKVVGVTKIKEYKRFYPAGEVTAQVVGFTNIDDRGQEGLELAYDQALQGTPGKISYMKDLKGNIIRTLGQEVPERAGENIELSIDMRLQYLAYRELKAVVTEQRATSASAVILDVRTGEVLAMVNQPSFNPNDRSDLEPEELRNRAVIDLFEPGSTMKPFSITAALRSGQYSTESVIDTSPGYMKFGRYTIRDFRNYGKINLETVLVKSSNVGTSHIALSLPQDTIWNMFYELGIGSPVGLGFPGEATGKLPMHPKWHPSEIATLSYGYGLSLSTLQLAQAYMTLANHGYKVPVTIFKQDIPPQGEQIVPANIAQDVVKMLQAVVTEGSGKKAQIPGYNVAGKTGTVHKVGVGGYEYDQYISLFAGMAPATNPRLAMVVMVNDPKGRQYYGGEVSAPVFSRVMEGALTTLNVPPDRPEGLREVRLDDTAKTPYRIVQGN</sequence>
<comment type="similarity">
    <text evidence="16">Belongs to the transpeptidase family. FtsI subfamily.</text>
</comment>
<dbReference type="EC" id="3.4.16.4" evidence="16"/>
<evidence type="ECO:0000256" key="10">
    <source>
        <dbReference type="ARBA" id="ARBA00022984"/>
    </source>
</evidence>
<feature type="domain" description="Penicillin-binding protein dimerisation" evidence="18">
    <location>
        <begin position="58"/>
        <end position="224"/>
    </location>
</feature>
<dbReference type="Gene3D" id="3.90.1310.10">
    <property type="entry name" value="Penicillin-binding protein 2a (Domain 2)"/>
    <property type="match status" value="1"/>
</dbReference>
<evidence type="ECO:0000313" key="20">
    <source>
        <dbReference type="Proteomes" id="UP000295729"/>
    </source>
</evidence>
<keyword evidence="3 16" id="KW-0997">Cell inner membrane</keyword>
<evidence type="ECO:0000256" key="13">
    <source>
        <dbReference type="ARBA" id="ARBA00023210"/>
    </source>
</evidence>
<evidence type="ECO:0000256" key="9">
    <source>
        <dbReference type="ARBA" id="ARBA00022960"/>
    </source>
</evidence>
<dbReference type="InterPro" id="IPR037532">
    <property type="entry name" value="FtsI_transpept"/>
</dbReference>
<keyword evidence="15 16" id="KW-0961">Cell wall biogenesis/degradation</keyword>
<dbReference type="InterPro" id="IPR005311">
    <property type="entry name" value="PBP_dimer"/>
</dbReference>
<feature type="active site" description="Acyl-ester intermediate" evidence="16">
    <location>
        <position position="311"/>
    </location>
</feature>
<dbReference type="Proteomes" id="UP000295729">
    <property type="component" value="Unassembled WGS sequence"/>
</dbReference>
<dbReference type="SUPFAM" id="SSF56519">
    <property type="entry name" value="Penicillin binding protein dimerisation domain"/>
    <property type="match status" value="1"/>
</dbReference>
<dbReference type="GO" id="GO:0008658">
    <property type="term" value="F:penicillin binding"/>
    <property type="evidence" value="ECO:0007669"/>
    <property type="project" value="InterPro"/>
</dbReference>
<evidence type="ECO:0000256" key="1">
    <source>
        <dbReference type="ARBA" id="ARBA00004370"/>
    </source>
</evidence>
<evidence type="ECO:0000256" key="3">
    <source>
        <dbReference type="ARBA" id="ARBA00022519"/>
    </source>
</evidence>
<dbReference type="GO" id="GO:0071555">
    <property type="term" value="P:cell wall organization"/>
    <property type="evidence" value="ECO:0007669"/>
    <property type="project" value="UniProtKB-KW"/>
</dbReference>
<keyword evidence="20" id="KW-1185">Reference proteome</keyword>
<organism evidence="19 20">
    <name type="scientific">Marinomonas communis</name>
    <dbReference type="NCBI Taxonomy" id="28254"/>
    <lineage>
        <taxon>Bacteria</taxon>
        <taxon>Pseudomonadati</taxon>
        <taxon>Pseudomonadota</taxon>
        <taxon>Gammaproteobacteria</taxon>
        <taxon>Oceanospirillales</taxon>
        <taxon>Oceanospirillaceae</taxon>
        <taxon>Marinomonas</taxon>
    </lineage>
</organism>
<comment type="pathway">
    <text evidence="16">Cell wall biogenesis; peptidoglycan biosynthesis.</text>
</comment>
<dbReference type="RefSeq" id="WP_133559363.1">
    <property type="nucleotide sequence ID" value="NZ_SNZA01000001.1"/>
</dbReference>
<dbReference type="EMBL" id="SNZA01000001">
    <property type="protein sequence ID" value="TDR14707.1"/>
    <property type="molecule type" value="Genomic_DNA"/>
</dbReference>
<keyword evidence="8 16" id="KW-0378">Hydrolase</keyword>
<dbReference type="GO" id="GO:0008360">
    <property type="term" value="P:regulation of cell shape"/>
    <property type="evidence" value="ECO:0007669"/>
    <property type="project" value="UniProtKB-KW"/>
</dbReference>
<reference evidence="19 20" key="1">
    <citation type="submission" date="2019-03" db="EMBL/GenBank/DDBJ databases">
        <title>Genomic Encyclopedia of Type Strains, Phase IV (KMG-IV): sequencing the most valuable type-strain genomes for metagenomic binning, comparative biology and taxonomic classification.</title>
        <authorList>
            <person name="Goeker M."/>
        </authorList>
    </citation>
    <scope>NUCLEOTIDE SEQUENCE [LARGE SCALE GENOMIC DNA]</scope>
    <source>
        <strain evidence="19 20">DSM 5604</strain>
    </source>
</reference>